<protein>
    <submittedName>
        <fullName evidence="1">Uncharacterized protein</fullName>
    </submittedName>
</protein>
<gene>
    <name evidence="1" type="ORF">INF35_12300</name>
</gene>
<dbReference type="Proteomes" id="UP000768567">
    <property type="component" value="Unassembled WGS sequence"/>
</dbReference>
<organism evidence="1 2">
    <name type="scientific">Gemmiger gallinarum</name>
    <dbReference type="NCBI Taxonomy" id="2779354"/>
    <lineage>
        <taxon>Bacteria</taxon>
        <taxon>Bacillati</taxon>
        <taxon>Bacillota</taxon>
        <taxon>Clostridia</taxon>
        <taxon>Eubacteriales</taxon>
        <taxon>Gemmiger</taxon>
    </lineage>
</organism>
<keyword evidence="2" id="KW-1185">Reference proteome</keyword>
<dbReference type="RefSeq" id="WP_193502824.1">
    <property type="nucleotide sequence ID" value="NZ_JADCKC010000003.1"/>
</dbReference>
<sequence length="57" mass="5937">MAKKEALHPENGKAGPKAVAIAKKKDNASRKCCRSIVRISCMACPSALVTGALPDSL</sequence>
<reference evidence="1 2" key="1">
    <citation type="submission" date="2020-10" db="EMBL/GenBank/DDBJ databases">
        <title>ChiBAC.</title>
        <authorList>
            <person name="Zenner C."/>
            <person name="Hitch T.C.A."/>
            <person name="Clavel T."/>
        </authorList>
    </citation>
    <scope>NUCLEOTIDE SEQUENCE [LARGE SCALE GENOMIC DNA]</scope>
    <source>
        <strain evidence="1 2">DSM 109015</strain>
    </source>
</reference>
<dbReference type="EMBL" id="JADCKC010000003">
    <property type="protein sequence ID" value="MBE5038570.1"/>
    <property type="molecule type" value="Genomic_DNA"/>
</dbReference>
<evidence type="ECO:0000313" key="1">
    <source>
        <dbReference type="EMBL" id="MBE5038570.1"/>
    </source>
</evidence>
<proteinExistence type="predicted"/>
<accession>A0ABR9R5Y3</accession>
<evidence type="ECO:0000313" key="2">
    <source>
        <dbReference type="Proteomes" id="UP000768567"/>
    </source>
</evidence>
<comment type="caution">
    <text evidence="1">The sequence shown here is derived from an EMBL/GenBank/DDBJ whole genome shotgun (WGS) entry which is preliminary data.</text>
</comment>
<name>A0ABR9R5Y3_9FIRM</name>